<evidence type="ECO:0000313" key="3">
    <source>
        <dbReference type="EMBL" id="KAK3020826.1"/>
    </source>
</evidence>
<dbReference type="PANTHER" id="PTHR36765:SF1">
    <property type="entry name" value="EXPRESSED PROTEIN"/>
    <property type="match status" value="1"/>
</dbReference>
<keyword evidence="2" id="KW-1133">Transmembrane helix</keyword>
<evidence type="ECO:0000313" key="4">
    <source>
        <dbReference type="Proteomes" id="UP001188597"/>
    </source>
</evidence>
<dbReference type="PANTHER" id="PTHR36765">
    <property type="entry name" value="EXPRESSED PROTEIN"/>
    <property type="match status" value="1"/>
</dbReference>
<dbReference type="Proteomes" id="UP001188597">
    <property type="component" value="Unassembled WGS sequence"/>
</dbReference>
<feature type="compositionally biased region" description="Basic and acidic residues" evidence="1">
    <location>
        <begin position="1"/>
        <end position="10"/>
    </location>
</feature>
<sequence length="299" mass="32907">MGFRNRDHSAARMGGGRGSSGDDSSSSGEEDGDADWRAAIDSVAATTTFGLPKTNGFASVPNASTTNSTREEEVANNDNSNKKPQNLKHYQIKAQKLLDDIVEKSMEIVRDPILVTDNNAVPNDVGIRLFKDAPCGILFDPVDELQGPRKRPRILPGEEIDEKSKKFKRQLRSAAVDGTDIIDAARVACQKSLAKLQAKDAAVKTAAKREEERVAELKRVRGERWLPSVARDRQGMMILLATMVDGFGQCITTLWRLQERRFAAIFEAASSVVSSFTLALVFCFVTVYQRRSELGVAFL</sequence>
<reference evidence="3" key="1">
    <citation type="submission" date="2022-12" db="EMBL/GenBank/DDBJ databases">
        <title>Draft genome assemblies for two species of Escallonia (Escalloniales).</title>
        <authorList>
            <person name="Chanderbali A."/>
            <person name="Dervinis C."/>
            <person name="Anghel I."/>
            <person name="Soltis D."/>
            <person name="Soltis P."/>
            <person name="Zapata F."/>
        </authorList>
    </citation>
    <scope>NUCLEOTIDE SEQUENCE</scope>
    <source>
        <strain evidence="3">UCBG64.0493</strain>
        <tissue evidence="3">Leaf</tissue>
    </source>
</reference>
<organism evidence="3 4">
    <name type="scientific">Escallonia herrerae</name>
    <dbReference type="NCBI Taxonomy" id="1293975"/>
    <lineage>
        <taxon>Eukaryota</taxon>
        <taxon>Viridiplantae</taxon>
        <taxon>Streptophyta</taxon>
        <taxon>Embryophyta</taxon>
        <taxon>Tracheophyta</taxon>
        <taxon>Spermatophyta</taxon>
        <taxon>Magnoliopsida</taxon>
        <taxon>eudicotyledons</taxon>
        <taxon>Gunneridae</taxon>
        <taxon>Pentapetalae</taxon>
        <taxon>asterids</taxon>
        <taxon>campanulids</taxon>
        <taxon>Escalloniales</taxon>
        <taxon>Escalloniaceae</taxon>
        <taxon>Escallonia</taxon>
    </lineage>
</organism>
<evidence type="ECO:0000256" key="2">
    <source>
        <dbReference type="SAM" id="Phobius"/>
    </source>
</evidence>
<accession>A0AA88W465</accession>
<name>A0AA88W465_9ASTE</name>
<protein>
    <submittedName>
        <fullName evidence="3">Uncharacterized protein</fullName>
    </submittedName>
</protein>
<evidence type="ECO:0000256" key="1">
    <source>
        <dbReference type="SAM" id="MobiDB-lite"/>
    </source>
</evidence>
<dbReference type="AlphaFoldDB" id="A0AA88W465"/>
<keyword evidence="2" id="KW-0472">Membrane</keyword>
<proteinExistence type="predicted"/>
<keyword evidence="2" id="KW-0812">Transmembrane</keyword>
<keyword evidence="4" id="KW-1185">Reference proteome</keyword>
<feature type="transmembrane region" description="Helical" evidence="2">
    <location>
        <begin position="263"/>
        <end position="288"/>
    </location>
</feature>
<gene>
    <name evidence="3" type="ORF">RJ639_047698</name>
</gene>
<comment type="caution">
    <text evidence="3">The sequence shown here is derived from an EMBL/GenBank/DDBJ whole genome shotgun (WGS) entry which is preliminary data.</text>
</comment>
<feature type="region of interest" description="Disordered" evidence="1">
    <location>
        <begin position="51"/>
        <end position="84"/>
    </location>
</feature>
<feature type="region of interest" description="Disordered" evidence="1">
    <location>
        <begin position="1"/>
        <end position="38"/>
    </location>
</feature>
<dbReference type="EMBL" id="JAVXUP010000794">
    <property type="protein sequence ID" value="KAK3020826.1"/>
    <property type="molecule type" value="Genomic_DNA"/>
</dbReference>